<organism evidence="2">
    <name type="scientific">Perkinsus marinus (strain ATCC 50983 / TXsc)</name>
    <dbReference type="NCBI Taxonomy" id="423536"/>
    <lineage>
        <taxon>Eukaryota</taxon>
        <taxon>Sar</taxon>
        <taxon>Alveolata</taxon>
        <taxon>Perkinsozoa</taxon>
        <taxon>Perkinsea</taxon>
        <taxon>Perkinsida</taxon>
        <taxon>Perkinsidae</taxon>
        <taxon>Perkinsus</taxon>
    </lineage>
</organism>
<name>C5LUD0_PERM5</name>
<reference evidence="1 2" key="1">
    <citation type="submission" date="2008-07" db="EMBL/GenBank/DDBJ databases">
        <authorList>
            <person name="El-Sayed N."/>
            <person name="Caler E."/>
            <person name="Inman J."/>
            <person name="Amedeo P."/>
            <person name="Hass B."/>
            <person name="Wortman J."/>
        </authorList>
    </citation>
    <scope>NUCLEOTIDE SEQUENCE [LARGE SCALE GENOMIC DNA]</scope>
    <source>
        <strain evidence="2">ATCC 50983 / TXsc</strain>
    </source>
</reference>
<evidence type="ECO:0000313" key="2">
    <source>
        <dbReference type="Proteomes" id="UP000007800"/>
    </source>
</evidence>
<dbReference type="RefSeq" id="XP_002766946.1">
    <property type="nucleotide sequence ID" value="XM_002766900.1"/>
</dbReference>
<dbReference type="Proteomes" id="UP000007800">
    <property type="component" value="Unassembled WGS sequence"/>
</dbReference>
<sequence length="57" mass="6324">RSEPSVSRTHLCGLSWRYYVVALHQLVAIRREIIILGRHLEEGVPLGLGDTSVSLLG</sequence>
<accession>C5LUD0</accession>
<dbReference type="GeneID" id="9051503"/>
<proteinExistence type="predicted"/>
<keyword evidence="2" id="KW-1185">Reference proteome</keyword>
<dbReference type="InParanoid" id="C5LUD0"/>
<protein>
    <submittedName>
        <fullName evidence="1">Uncharacterized protein</fullName>
    </submittedName>
</protein>
<dbReference type="EMBL" id="GG685476">
    <property type="protein sequence ID" value="EEQ99663.1"/>
    <property type="molecule type" value="Genomic_DNA"/>
</dbReference>
<dbReference type="AlphaFoldDB" id="C5LUD0"/>
<gene>
    <name evidence="1" type="ORF">Pmar_PMAR010927</name>
</gene>
<feature type="non-terminal residue" evidence="1">
    <location>
        <position position="1"/>
    </location>
</feature>
<evidence type="ECO:0000313" key="1">
    <source>
        <dbReference type="EMBL" id="EEQ99663.1"/>
    </source>
</evidence>